<comment type="caution">
    <text evidence="1">The sequence shown here is derived from an EMBL/GenBank/DDBJ whole genome shotgun (WGS) entry which is preliminary data.</text>
</comment>
<accession>V7I8I7</accession>
<protein>
    <submittedName>
        <fullName evidence="1">Uncharacterized protein</fullName>
    </submittedName>
</protein>
<dbReference type="EMBL" id="AXUN02000090">
    <property type="protein sequence ID" value="ETA81569.1"/>
    <property type="molecule type" value="Genomic_DNA"/>
</dbReference>
<organism evidence="1 2">
    <name type="scientific">Youngiibacter fragilis 232.1</name>
    <dbReference type="NCBI Taxonomy" id="994573"/>
    <lineage>
        <taxon>Bacteria</taxon>
        <taxon>Bacillati</taxon>
        <taxon>Bacillota</taxon>
        <taxon>Clostridia</taxon>
        <taxon>Eubacteriales</taxon>
        <taxon>Clostridiaceae</taxon>
        <taxon>Youngiibacter</taxon>
    </lineage>
</organism>
<sequence length="318" mass="36335">MELYQYVKENLKKKRKTELHNLCRELGVEFKARWTKTSLADSLSDILSEQEELAYILPRDAYLALSGRTERGPDVSGILDHFGLEGRYLNVYPDLSKKSALKLVKRLDIIERIIKGQVRVCGLIPVSEITGLVSYSQRNAKGKEWRNLYSDEERLEAETRRLLVRRFGLVRVDLERMGKAICRPDVAEPAKVAYAQEISRVEGYKKLTADELLDTKLQMDINEREKLQDILVLLGTYASKAQVERMKEELHNARDMVASGHSELDIVRGLAELVPFPGSDELVAFIGATTIWCGSIRRWELKGHTRDEIEERISDSGD</sequence>
<reference evidence="1 2" key="1">
    <citation type="journal article" date="2014" name="Genome Announc.">
        <title>Genome Sequence of Youngiibacter fragilis, the Type Strain of the Genus Youngiibacter.</title>
        <authorList>
            <person name="Wawrik C.B."/>
            <person name="Callaghan A.V."/>
            <person name="Stamps B.W."/>
            <person name="Wawrik B."/>
        </authorList>
    </citation>
    <scope>NUCLEOTIDE SEQUENCE [LARGE SCALE GENOMIC DNA]</scope>
    <source>
        <strain evidence="1 2">232.1</strain>
    </source>
</reference>
<keyword evidence="2" id="KW-1185">Reference proteome</keyword>
<name>V7I8I7_9CLOT</name>
<evidence type="ECO:0000313" key="1">
    <source>
        <dbReference type="EMBL" id="ETA81569.1"/>
    </source>
</evidence>
<gene>
    <name evidence="1" type="ORF">T472_0205740</name>
</gene>
<dbReference type="AlphaFoldDB" id="V7I8I7"/>
<dbReference type="RefSeq" id="WP_023386300.1">
    <property type="nucleotide sequence ID" value="NZ_AXUN02000090.1"/>
</dbReference>
<proteinExistence type="predicted"/>
<evidence type="ECO:0000313" key="2">
    <source>
        <dbReference type="Proteomes" id="UP000017747"/>
    </source>
</evidence>
<dbReference type="Proteomes" id="UP000017747">
    <property type="component" value="Unassembled WGS sequence"/>
</dbReference>